<reference evidence="6 7" key="1">
    <citation type="submission" date="2018-05" db="EMBL/GenBank/DDBJ databases">
        <title>Evolution of GPA BGCs.</title>
        <authorList>
            <person name="Waglechner N."/>
            <person name="Wright G.D."/>
        </authorList>
    </citation>
    <scope>NUCLEOTIDE SEQUENCE [LARGE SCALE GENOMIC DNA]</scope>
    <source>
        <strain evidence="6 7">DSM 5908</strain>
    </source>
</reference>
<evidence type="ECO:0000313" key="7">
    <source>
        <dbReference type="Proteomes" id="UP000286716"/>
    </source>
</evidence>
<evidence type="ECO:0000313" key="6">
    <source>
        <dbReference type="EMBL" id="RSM47366.1"/>
    </source>
</evidence>
<evidence type="ECO:0000256" key="4">
    <source>
        <dbReference type="PROSITE-ProRule" id="PRU00335"/>
    </source>
</evidence>
<dbReference type="InterPro" id="IPR009057">
    <property type="entry name" value="Homeodomain-like_sf"/>
</dbReference>
<dbReference type="PANTHER" id="PTHR30055:SF234">
    <property type="entry name" value="HTH-TYPE TRANSCRIPTIONAL REGULATOR BETI"/>
    <property type="match status" value="1"/>
</dbReference>
<feature type="DNA-binding region" description="H-T-H motif" evidence="4">
    <location>
        <begin position="34"/>
        <end position="53"/>
    </location>
</feature>
<dbReference type="InterPro" id="IPR041678">
    <property type="entry name" value="TetR_C_16"/>
</dbReference>
<dbReference type="SUPFAM" id="SSF48498">
    <property type="entry name" value="Tetracyclin repressor-like, C-terminal domain"/>
    <property type="match status" value="1"/>
</dbReference>
<keyword evidence="1" id="KW-0805">Transcription regulation</keyword>
<evidence type="ECO:0000256" key="1">
    <source>
        <dbReference type="ARBA" id="ARBA00023015"/>
    </source>
</evidence>
<dbReference type="Pfam" id="PF17920">
    <property type="entry name" value="TetR_C_16"/>
    <property type="match status" value="1"/>
</dbReference>
<protein>
    <submittedName>
        <fullName evidence="6">TetR/AcrR family transcriptional regulator</fullName>
    </submittedName>
</protein>
<dbReference type="PRINTS" id="PR00455">
    <property type="entry name" value="HTHTETR"/>
</dbReference>
<evidence type="ECO:0000256" key="3">
    <source>
        <dbReference type="ARBA" id="ARBA00023163"/>
    </source>
</evidence>
<dbReference type="PANTHER" id="PTHR30055">
    <property type="entry name" value="HTH-TYPE TRANSCRIPTIONAL REGULATOR RUTR"/>
    <property type="match status" value="1"/>
</dbReference>
<evidence type="ECO:0000259" key="5">
    <source>
        <dbReference type="PROSITE" id="PS50977"/>
    </source>
</evidence>
<comment type="caution">
    <text evidence="6">The sequence shown here is derived from an EMBL/GenBank/DDBJ whole genome shotgun (WGS) entry which is preliminary data.</text>
</comment>
<accession>A0A428WWB7</accession>
<name>A0A428WWB7_AMYBA</name>
<dbReference type="SUPFAM" id="SSF46689">
    <property type="entry name" value="Homeodomain-like"/>
    <property type="match status" value="1"/>
</dbReference>
<dbReference type="Pfam" id="PF00440">
    <property type="entry name" value="TetR_N"/>
    <property type="match status" value="1"/>
</dbReference>
<dbReference type="InterPro" id="IPR001647">
    <property type="entry name" value="HTH_TetR"/>
</dbReference>
<dbReference type="Proteomes" id="UP000286716">
    <property type="component" value="Unassembled WGS sequence"/>
</dbReference>
<keyword evidence="2 4" id="KW-0238">DNA-binding</keyword>
<dbReference type="GO" id="GO:0003700">
    <property type="term" value="F:DNA-binding transcription factor activity"/>
    <property type="evidence" value="ECO:0007669"/>
    <property type="project" value="TreeGrafter"/>
</dbReference>
<dbReference type="RefSeq" id="WP_020639064.1">
    <property type="nucleotide sequence ID" value="NZ_QHHU01000010.1"/>
</dbReference>
<dbReference type="InterPro" id="IPR036271">
    <property type="entry name" value="Tet_transcr_reg_TetR-rel_C_sf"/>
</dbReference>
<dbReference type="Gene3D" id="1.10.10.60">
    <property type="entry name" value="Homeodomain-like"/>
    <property type="match status" value="1"/>
</dbReference>
<feature type="domain" description="HTH tetR-type" evidence="5">
    <location>
        <begin position="11"/>
        <end position="71"/>
    </location>
</feature>
<proteinExistence type="predicted"/>
<dbReference type="PROSITE" id="PS50977">
    <property type="entry name" value="HTH_TETR_2"/>
    <property type="match status" value="1"/>
</dbReference>
<organism evidence="6 7">
    <name type="scientific">Amycolatopsis balhimycina DSM 5908</name>
    <dbReference type="NCBI Taxonomy" id="1081091"/>
    <lineage>
        <taxon>Bacteria</taxon>
        <taxon>Bacillati</taxon>
        <taxon>Actinomycetota</taxon>
        <taxon>Actinomycetes</taxon>
        <taxon>Pseudonocardiales</taxon>
        <taxon>Pseudonocardiaceae</taxon>
        <taxon>Amycolatopsis</taxon>
    </lineage>
</organism>
<gene>
    <name evidence="6" type="ORF">DMA12_09070</name>
</gene>
<dbReference type="OrthoDB" id="3210235at2"/>
<dbReference type="AlphaFoldDB" id="A0A428WWB7"/>
<keyword evidence="3" id="KW-0804">Transcription</keyword>
<keyword evidence="7" id="KW-1185">Reference proteome</keyword>
<evidence type="ECO:0000256" key="2">
    <source>
        <dbReference type="ARBA" id="ARBA00023125"/>
    </source>
</evidence>
<dbReference type="GO" id="GO:0000976">
    <property type="term" value="F:transcription cis-regulatory region binding"/>
    <property type="evidence" value="ECO:0007669"/>
    <property type="project" value="TreeGrafter"/>
</dbReference>
<dbReference type="InterPro" id="IPR050109">
    <property type="entry name" value="HTH-type_TetR-like_transc_reg"/>
</dbReference>
<dbReference type="Gene3D" id="1.10.357.10">
    <property type="entry name" value="Tetracycline Repressor, domain 2"/>
    <property type="match status" value="1"/>
</dbReference>
<sequence>MTRRPHRRDPEGHRQAVLDAARTCFGERGFARATVREIAARAGVTHGLVLRQFGSKEQLFLAAVPGHRELDQVIAGDPETLPDRVAHAYVERMEANAAVDPLVVLLRSIASDQQAAAKLYSAMEAGSIRAYREVIDGPDVAARVAMLGAQLIGVTVNRYIARTGPLAELPAPALTAHLARVLRHILFDSGPSLAPEGSATS</sequence>
<dbReference type="EMBL" id="QHHU01000010">
    <property type="protein sequence ID" value="RSM47366.1"/>
    <property type="molecule type" value="Genomic_DNA"/>
</dbReference>